<protein>
    <submittedName>
        <fullName evidence="2">Uncharacterized protein</fullName>
    </submittedName>
</protein>
<feature type="region of interest" description="Disordered" evidence="1">
    <location>
        <begin position="83"/>
        <end position="107"/>
    </location>
</feature>
<organism evidence="2 3">
    <name type="scientific">Tritrichomonas musculus</name>
    <dbReference type="NCBI Taxonomy" id="1915356"/>
    <lineage>
        <taxon>Eukaryota</taxon>
        <taxon>Metamonada</taxon>
        <taxon>Parabasalia</taxon>
        <taxon>Tritrichomonadida</taxon>
        <taxon>Tritrichomonadidae</taxon>
        <taxon>Tritrichomonas</taxon>
    </lineage>
</organism>
<accession>A0ABR2KAY8</accession>
<sequence>MIDFTFIDSSQKAILQKILPNLLKISCEKRSNNDSFTSSKIINPNNEHKKVTIKTLLKNQNVPSEKSSNSNILKTENSLSLEEMPYPSSGIKGSRKGKPSPEPPQPSNFVDIEYEPGFELNGIILMLQNYYQRPRWKDEVVIKCSESTKSYLKFKIFDFDKDNYWDNFDGESCKIDTAWIIVGFPNYSLRLTYYTIAPKNLKKNFRPPKSWKIYGSNDIDYFDESDLISYVKEAPTMNDPDRLNTFEIKNKPKPYSYFKFVMLENYAPKKIDAGDFNISALEFFGILTHL</sequence>
<evidence type="ECO:0000313" key="3">
    <source>
        <dbReference type="Proteomes" id="UP001470230"/>
    </source>
</evidence>
<reference evidence="2 3" key="1">
    <citation type="submission" date="2024-04" db="EMBL/GenBank/DDBJ databases">
        <title>Tritrichomonas musculus Genome.</title>
        <authorList>
            <person name="Alves-Ferreira E."/>
            <person name="Grigg M."/>
            <person name="Lorenzi H."/>
            <person name="Galac M."/>
        </authorList>
    </citation>
    <scope>NUCLEOTIDE SEQUENCE [LARGE SCALE GENOMIC DNA]</scope>
    <source>
        <strain evidence="2 3">EAF2021</strain>
    </source>
</reference>
<evidence type="ECO:0000256" key="1">
    <source>
        <dbReference type="SAM" id="MobiDB-lite"/>
    </source>
</evidence>
<gene>
    <name evidence="2" type="ORF">M9Y10_039121</name>
</gene>
<keyword evidence="3" id="KW-1185">Reference proteome</keyword>
<name>A0ABR2KAY8_9EUKA</name>
<dbReference type="Gene3D" id="2.60.120.260">
    <property type="entry name" value="Galactose-binding domain-like"/>
    <property type="match status" value="1"/>
</dbReference>
<dbReference type="EMBL" id="JAPFFF010000006">
    <property type="protein sequence ID" value="KAK8888061.1"/>
    <property type="molecule type" value="Genomic_DNA"/>
</dbReference>
<comment type="caution">
    <text evidence="2">The sequence shown here is derived from an EMBL/GenBank/DDBJ whole genome shotgun (WGS) entry which is preliminary data.</text>
</comment>
<dbReference type="Proteomes" id="UP001470230">
    <property type="component" value="Unassembled WGS sequence"/>
</dbReference>
<evidence type="ECO:0000313" key="2">
    <source>
        <dbReference type="EMBL" id="KAK8888061.1"/>
    </source>
</evidence>
<proteinExistence type="predicted"/>